<dbReference type="InterPro" id="IPR050556">
    <property type="entry name" value="Type_II_TA_system_RNase"/>
</dbReference>
<comment type="similarity">
    <text evidence="7">Belongs to the PINc/VapC protein family.</text>
</comment>
<keyword evidence="4" id="KW-0479">Metal-binding</keyword>
<dbReference type="GO" id="GO:0016787">
    <property type="term" value="F:hydrolase activity"/>
    <property type="evidence" value="ECO:0007669"/>
    <property type="project" value="UniProtKB-KW"/>
</dbReference>
<keyword evidence="3" id="KW-0540">Nuclease</keyword>
<proteinExistence type="inferred from homology"/>
<dbReference type="Pfam" id="PF01850">
    <property type="entry name" value="PIN"/>
    <property type="match status" value="1"/>
</dbReference>
<dbReference type="SUPFAM" id="SSF88723">
    <property type="entry name" value="PIN domain-like"/>
    <property type="match status" value="1"/>
</dbReference>
<evidence type="ECO:0000256" key="5">
    <source>
        <dbReference type="ARBA" id="ARBA00022801"/>
    </source>
</evidence>
<feature type="domain" description="PIN" evidence="8">
    <location>
        <begin position="80"/>
        <end position="195"/>
    </location>
</feature>
<dbReference type="GO" id="GO:0046872">
    <property type="term" value="F:metal ion binding"/>
    <property type="evidence" value="ECO:0007669"/>
    <property type="project" value="UniProtKB-KW"/>
</dbReference>
<comment type="caution">
    <text evidence="9">The sequence shown here is derived from an EMBL/GenBank/DDBJ whole genome shotgun (WGS) entry which is preliminary data.</text>
</comment>
<protein>
    <recommendedName>
        <fullName evidence="8">PIN domain-containing protein</fullName>
    </recommendedName>
</protein>
<dbReference type="GO" id="GO:0004518">
    <property type="term" value="F:nuclease activity"/>
    <property type="evidence" value="ECO:0007669"/>
    <property type="project" value="UniProtKB-KW"/>
</dbReference>
<dbReference type="InterPro" id="IPR029060">
    <property type="entry name" value="PIN-like_dom_sf"/>
</dbReference>
<evidence type="ECO:0000256" key="7">
    <source>
        <dbReference type="ARBA" id="ARBA00038093"/>
    </source>
</evidence>
<dbReference type="Gene3D" id="3.40.50.1010">
    <property type="entry name" value="5'-nuclease"/>
    <property type="match status" value="1"/>
</dbReference>
<comment type="cofactor">
    <cofactor evidence="1">
        <name>Mg(2+)</name>
        <dbReference type="ChEBI" id="CHEBI:18420"/>
    </cofactor>
</comment>
<evidence type="ECO:0000259" key="8">
    <source>
        <dbReference type="Pfam" id="PF01850"/>
    </source>
</evidence>
<evidence type="ECO:0000256" key="1">
    <source>
        <dbReference type="ARBA" id="ARBA00001946"/>
    </source>
</evidence>
<keyword evidence="5" id="KW-0378">Hydrolase</keyword>
<evidence type="ECO:0000256" key="4">
    <source>
        <dbReference type="ARBA" id="ARBA00022723"/>
    </source>
</evidence>
<sequence>MSVPESRGRGLYLNVIYWPYVKNELPSGGHSRGRSSARDAARVATRMEECRGLAAESQASSRKARSNRPERVAPRLARMTIDSNIVIAYLTGDKAVIAALSQWKETGLPLFLPAIVEAEVLSFPKLTEKELATMETFLGENFLSIPFDSAIARIAASIRRSTKVRLPDAAIAATALFTASPLVTRNVRDFRKVKGLTLISL</sequence>
<evidence type="ECO:0000256" key="2">
    <source>
        <dbReference type="ARBA" id="ARBA00022649"/>
    </source>
</evidence>
<evidence type="ECO:0000256" key="3">
    <source>
        <dbReference type="ARBA" id="ARBA00022722"/>
    </source>
</evidence>
<evidence type="ECO:0000313" key="10">
    <source>
        <dbReference type="Proteomes" id="UP000177215"/>
    </source>
</evidence>
<evidence type="ECO:0000256" key="6">
    <source>
        <dbReference type="ARBA" id="ARBA00022842"/>
    </source>
</evidence>
<dbReference type="EMBL" id="MFMC01000018">
    <property type="protein sequence ID" value="OGG77398.1"/>
    <property type="molecule type" value="Genomic_DNA"/>
</dbReference>
<reference evidence="9 10" key="1">
    <citation type="journal article" date="2016" name="Nat. Commun.">
        <title>Thousands of microbial genomes shed light on interconnected biogeochemical processes in an aquifer system.</title>
        <authorList>
            <person name="Anantharaman K."/>
            <person name="Brown C.T."/>
            <person name="Hug L.A."/>
            <person name="Sharon I."/>
            <person name="Castelle C.J."/>
            <person name="Probst A.J."/>
            <person name="Thomas B.C."/>
            <person name="Singh A."/>
            <person name="Wilkins M.J."/>
            <person name="Karaoz U."/>
            <person name="Brodie E.L."/>
            <person name="Williams K.H."/>
            <person name="Hubbard S.S."/>
            <person name="Banfield J.F."/>
        </authorList>
    </citation>
    <scope>NUCLEOTIDE SEQUENCE [LARGE SCALE GENOMIC DNA]</scope>
</reference>
<dbReference type="STRING" id="1798515.A3B35_01275"/>
<gene>
    <name evidence="9" type="ORF">A3B35_01275</name>
</gene>
<dbReference type="PANTHER" id="PTHR33653">
    <property type="entry name" value="RIBONUCLEASE VAPC2"/>
    <property type="match status" value="1"/>
</dbReference>
<accession>A0A1F6EUS4</accession>
<organism evidence="9 10">
    <name type="scientific">Candidatus Kaiserbacteria bacterium RIFCSPLOWO2_01_FULL_54_24</name>
    <dbReference type="NCBI Taxonomy" id="1798515"/>
    <lineage>
        <taxon>Bacteria</taxon>
        <taxon>Candidatus Kaiseribacteriota</taxon>
    </lineage>
</organism>
<keyword evidence="6" id="KW-0460">Magnesium</keyword>
<dbReference type="Proteomes" id="UP000177215">
    <property type="component" value="Unassembled WGS sequence"/>
</dbReference>
<dbReference type="CDD" id="cd18738">
    <property type="entry name" value="PIN_VapC4-5_FitB-like"/>
    <property type="match status" value="1"/>
</dbReference>
<dbReference type="PANTHER" id="PTHR33653:SF1">
    <property type="entry name" value="RIBONUCLEASE VAPC2"/>
    <property type="match status" value="1"/>
</dbReference>
<dbReference type="AlphaFoldDB" id="A0A1F6EUS4"/>
<keyword evidence="2" id="KW-1277">Toxin-antitoxin system</keyword>
<evidence type="ECO:0000313" key="9">
    <source>
        <dbReference type="EMBL" id="OGG77398.1"/>
    </source>
</evidence>
<dbReference type="InterPro" id="IPR002716">
    <property type="entry name" value="PIN_dom"/>
</dbReference>
<name>A0A1F6EUS4_9BACT</name>